<dbReference type="CDD" id="cd00537">
    <property type="entry name" value="MTHFR"/>
    <property type="match status" value="1"/>
</dbReference>
<dbReference type="GeneID" id="37041268"/>
<dbReference type="Pfam" id="PF02219">
    <property type="entry name" value="MTHFR"/>
    <property type="match status" value="1"/>
</dbReference>
<dbReference type="GO" id="GO:0005829">
    <property type="term" value="C:cytosol"/>
    <property type="evidence" value="ECO:0007669"/>
    <property type="project" value="TreeGrafter"/>
</dbReference>
<dbReference type="Pfam" id="PF21895">
    <property type="entry name" value="MTHFR_C"/>
    <property type="match status" value="1"/>
</dbReference>
<evidence type="ECO:0000256" key="5">
    <source>
        <dbReference type="ARBA" id="ARBA00022827"/>
    </source>
</evidence>
<dbReference type="InterPro" id="IPR053806">
    <property type="entry name" value="MTHFR_C"/>
</dbReference>
<keyword evidence="12" id="KW-1185">Reference proteome</keyword>
<dbReference type="FunFam" id="3.20.20.220:FF:000002">
    <property type="entry name" value="Methylenetetrahydrofolate reductase"/>
    <property type="match status" value="1"/>
</dbReference>
<feature type="domain" description="MTHFR SAM-binding regulatory" evidence="10">
    <location>
        <begin position="330"/>
        <end position="602"/>
    </location>
</feature>
<evidence type="ECO:0000259" key="10">
    <source>
        <dbReference type="Pfam" id="PF21895"/>
    </source>
</evidence>
<evidence type="ECO:0000256" key="3">
    <source>
        <dbReference type="ARBA" id="ARBA00006743"/>
    </source>
</evidence>
<dbReference type="PANTHER" id="PTHR45754:SF3">
    <property type="entry name" value="METHYLENETETRAHYDROFOLATE REDUCTASE (NADPH)"/>
    <property type="match status" value="1"/>
</dbReference>
<accession>A0A316YFZ8</accession>
<keyword evidence="7" id="KW-0560">Oxidoreductase</keyword>
<proteinExistence type="inferred from homology"/>
<dbReference type="GO" id="GO:0009086">
    <property type="term" value="P:methionine biosynthetic process"/>
    <property type="evidence" value="ECO:0007669"/>
    <property type="project" value="TreeGrafter"/>
</dbReference>
<dbReference type="AlphaFoldDB" id="A0A316YFZ8"/>
<dbReference type="SUPFAM" id="SSF51730">
    <property type="entry name" value="FAD-linked oxidoreductase"/>
    <property type="match status" value="1"/>
</dbReference>
<reference evidence="11 12" key="1">
    <citation type="journal article" date="2018" name="Mol. Biol. Evol.">
        <title>Broad Genomic Sampling Reveals a Smut Pathogenic Ancestry of the Fungal Clade Ustilaginomycotina.</title>
        <authorList>
            <person name="Kijpornyongpan T."/>
            <person name="Mondo S.J."/>
            <person name="Barry K."/>
            <person name="Sandor L."/>
            <person name="Lee J."/>
            <person name="Lipzen A."/>
            <person name="Pangilinan J."/>
            <person name="LaButti K."/>
            <person name="Hainaut M."/>
            <person name="Henrissat B."/>
            <person name="Grigoriev I.V."/>
            <person name="Spatafora J.W."/>
            <person name="Aime M.C."/>
        </authorList>
    </citation>
    <scope>NUCLEOTIDE SEQUENCE [LARGE SCALE GENOMIC DNA]</scope>
    <source>
        <strain evidence="11 12">MCA 4198</strain>
    </source>
</reference>
<evidence type="ECO:0000256" key="9">
    <source>
        <dbReference type="SAM" id="MobiDB-lite"/>
    </source>
</evidence>
<dbReference type="InterPro" id="IPR029041">
    <property type="entry name" value="FAD-linked_oxidoreductase-like"/>
</dbReference>
<dbReference type="STRING" id="215250.A0A316YFZ8"/>
<evidence type="ECO:0000256" key="6">
    <source>
        <dbReference type="ARBA" id="ARBA00022857"/>
    </source>
</evidence>
<sequence length="626" mass="70530">MSSSLPSSAPQPSTPPGQTERHTDWKITTKIAKAEAEGRIWWSFEFFPPRTAQGLTNLYDRIERMSQLGPEFVDITWNAGGRTSDLTAQLVKTVHSYVGLETCMHLTCTNMPRDKVDTALREAKEFGCRNILALRGDPPAGSSEWEPHAAGFTYAKELVEYIRKGYGDYFAIAVAGFPEGHPESKDGRELEMERLKAKIDAGADFIFTQMFYDFGIFERWVKDVRAAGITCPIVPGVMPIQTYGGFQRATARFRTIVPQYFHDALDPVKDDDQKVREVGTKLVGDMCRKIVDRNRGLGISGLHIYTMNLERGSRMLLEYLELEPSVQQVKHLPWTLSLTPKRRDEGIRPIFWANRAKSYVDRTETWDEFPNGRWGDARSPAYGDVDAYGVKLRYSNEEALELWGEPSSLHDVKELFKKFCRGEVKALPWSETPVAKETFVIDDKLQQLNGHGFLTINSQPAVDGAPSDDPVHGWGPKHGYVYQKAYLEFFVAPSQLEGLIARIESNPKMTYHAVNAKGDMRTNTTSEAPNAVTWGCFPHCEIVQPTIVESISFLAWKDEAYEIGRHWARVYEPNSTARKTLEDIFSSYVLVNVVHNDFKDREGIFEPFLAEAAAAASSAPKVNGFA</sequence>
<evidence type="ECO:0000256" key="2">
    <source>
        <dbReference type="ARBA" id="ARBA00004777"/>
    </source>
</evidence>
<dbReference type="RefSeq" id="XP_025374962.1">
    <property type="nucleotide sequence ID" value="XM_025519352.1"/>
</dbReference>
<evidence type="ECO:0000256" key="4">
    <source>
        <dbReference type="ARBA" id="ARBA00022630"/>
    </source>
</evidence>
<dbReference type="OrthoDB" id="16284at2759"/>
<gene>
    <name evidence="11" type="ORF">FA10DRAFT_244706</name>
</gene>
<organism evidence="11 12">
    <name type="scientific">Acaromyces ingoldii</name>
    <dbReference type="NCBI Taxonomy" id="215250"/>
    <lineage>
        <taxon>Eukaryota</taxon>
        <taxon>Fungi</taxon>
        <taxon>Dikarya</taxon>
        <taxon>Basidiomycota</taxon>
        <taxon>Ustilaginomycotina</taxon>
        <taxon>Exobasidiomycetes</taxon>
        <taxon>Exobasidiales</taxon>
        <taxon>Cryptobasidiaceae</taxon>
        <taxon>Acaromyces</taxon>
    </lineage>
</organism>
<dbReference type="GO" id="GO:0071949">
    <property type="term" value="F:FAD binding"/>
    <property type="evidence" value="ECO:0007669"/>
    <property type="project" value="TreeGrafter"/>
</dbReference>
<dbReference type="GO" id="GO:0035999">
    <property type="term" value="P:tetrahydrofolate interconversion"/>
    <property type="evidence" value="ECO:0007669"/>
    <property type="project" value="UniProtKB-UniPathway"/>
</dbReference>
<dbReference type="GO" id="GO:0004489">
    <property type="term" value="F:methylenetetrahydrofolate reductase [NAD(P)H] activity"/>
    <property type="evidence" value="ECO:0007669"/>
    <property type="project" value="InterPro"/>
</dbReference>
<evidence type="ECO:0000313" key="11">
    <source>
        <dbReference type="EMBL" id="PWN87764.1"/>
    </source>
</evidence>
<evidence type="ECO:0000256" key="8">
    <source>
        <dbReference type="RuleBase" id="RU004254"/>
    </source>
</evidence>
<keyword evidence="4" id="KW-0285">Flavoprotein</keyword>
<dbReference type="PANTHER" id="PTHR45754">
    <property type="entry name" value="METHYLENETETRAHYDROFOLATE REDUCTASE"/>
    <property type="match status" value="1"/>
</dbReference>
<name>A0A316YFZ8_9BASI</name>
<evidence type="ECO:0000256" key="7">
    <source>
        <dbReference type="ARBA" id="ARBA00023002"/>
    </source>
</evidence>
<protein>
    <submittedName>
        <fullName evidence="11">MTHFR-domain-containing protein</fullName>
    </submittedName>
</protein>
<dbReference type="InParanoid" id="A0A316YFZ8"/>
<feature type="region of interest" description="Disordered" evidence="9">
    <location>
        <begin position="1"/>
        <end position="22"/>
    </location>
</feature>
<dbReference type="NCBIfam" id="TIGR00677">
    <property type="entry name" value="fadh2_euk"/>
    <property type="match status" value="1"/>
</dbReference>
<dbReference type="FunCoup" id="A0A316YFZ8">
    <property type="interactions" value="267"/>
</dbReference>
<keyword evidence="6" id="KW-0521">NADP</keyword>
<dbReference type="EMBL" id="KZ819639">
    <property type="protein sequence ID" value="PWN87764.1"/>
    <property type="molecule type" value="Genomic_DNA"/>
</dbReference>
<dbReference type="Proteomes" id="UP000245768">
    <property type="component" value="Unassembled WGS sequence"/>
</dbReference>
<comment type="pathway">
    <text evidence="2 8">One-carbon metabolism; tetrahydrofolate interconversion.</text>
</comment>
<dbReference type="UniPathway" id="UPA00193"/>
<comment type="similarity">
    <text evidence="3">Belongs to the methylenetetrahydrofolate reductase family.</text>
</comment>
<comment type="cofactor">
    <cofactor evidence="1">
        <name>FAD</name>
        <dbReference type="ChEBI" id="CHEBI:57692"/>
    </cofactor>
</comment>
<dbReference type="InterPro" id="IPR003171">
    <property type="entry name" value="Mehydrof_redctse-like"/>
</dbReference>
<dbReference type="Gene3D" id="3.20.20.220">
    <property type="match status" value="1"/>
</dbReference>
<dbReference type="InterPro" id="IPR004621">
    <property type="entry name" value="Fadh2_euk"/>
</dbReference>
<evidence type="ECO:0000256" key="1">
    <source>
        <dbReference type="ARBA" id="ARBA00001974"/>
    </source>
</evidence>
<evidence type="ECO:0000313" key="12">
    <source>
        <dbReference type="Proteomes" id="UP000245768"/>
    </source>
</evidence>
<keyword evidence="5" id="KW-0274">FAD</keyword>
<feature type="compositionally biased region" description="Low complexity" evidence="9">
    <location>
        <begin position="1"/>
        <end position="11"/>
    </location>
</feature>